<reference evidence="8" key="1">
    <citation type="submission" date="2022-07" db="EMBL/GenBank/DDBJ databases">
        <title>Phylogenomic reconstructions and comparative analyses of Kickxellomycotina fungi.</title>
        <authorList>
            <person name="Reynolds N.K."/>
            <person name="Stajich J.E."/>
            <person name="Barry K."/>
            <person name="Grigoriev I.V."/>
            <person name="Crous P."/>
            <person name="Smith M.E."/>
        </authorList>
    </citation>
    <scope>NUCLEOTIDE SEQUENCE</scope>
    <source>
        <strain evidence="8">NBRC 32514</strain>
    </source>
</reference>
<feature type="domain" description="SUN" evidence="7">
    <location>
        <begin position="749"/>
        <end position="985"/>
    </location>
</feature>
<comment type="caution">
    <text evidence="8">The sequence shown here is derived from an EMBL/GenBank/DDBJ whole genome shotgun (WGS) entry which is preliminary data.</text>
</comment>
<feature type="region of interest" description="Disordered" evidence="6">
    <location>
        <begin position="351"/>
        <end position="376"/>
    </location>
</feature>
<keyword evidence="9" id="KW-1185">Reference proteome</keyword>
<keyword evidence="5" id="KW-0175">Coiled coil</keyword>
<keyword evidence="3" id="KW-1133">Transmembrane helix</keyword>
<dbReference type="EMBL" id="JANBOJ010000036">
    <property type="protein sequence ID" value="KAJ1724291.1"/>
    <property type="molecule type" value="Genomic_DNA"/>
</dbReference>
<evidence type="ECO:0000313" key="8">
    <source>
        <dbReference type="EMBL" id="KAJ1724291.1"/>
    </source>
</evidence>
<dbReference type="PANTHER" id="PTHR12911:SF8">
    <property type="entry name" value="KLAROID PROTEIN-RELATED"/>
    <property type="match status" value="1"/>
</dbReference>
<comment type="subcellular location">
    <subcellularLocation>
        <location evidence="1">Membrane</location>
    </subcellularLocation>
</comment>
<organism evidence="8 9">
    <name type="scientific">Coemansia erecta</name>
    <dbReference type="NCBI Taxonomy" id="147472"/>
    <lineage>
        <taxon>Eukaryota</taxon>
        <taxon>Fungi</taxon>
        <taxon>Fungi incertae sedis</taxon>
        <taxon>Zoopagomycota</taxon>
        <taxon>Kickxellomycotina</taxon>
        <taxon>Kickxellomycetes</taxon>
        <taxon>Kickxellales</taxon>
        <taxon>Kickxellaceae</taxon>
        <taxon>Coemansia</taxon>
    </lineage>
</organism>
<proteinExistence type="predicted"/>
<evidence type="ECO:0000256" key="1">
    <source>
        <dbReference type="ARBA" id="ARBA00004370"/>
    </source>
</evidence>
<keyword evidence="4" id="KW-0472">Membrane</keyword>
<feature type="region of interest" description="Disordered" evidence="6">
    <location>
        <begin position="851"/>
        <end position="913"/>
    </location>
</feature>
<dbReference type="GO" id="GO:0043495">
    <property type="term" value="F:protein-membrane adaptor activity"/>
    <property type="evidence" value="ECO:0007669"/>
    <property type="project" value="TreeGrafter"/>
</dbReference>
<dbReference type="Gene3D" id="2.60.120.260">
    <property type="entry name" value="Galactose-binding domain-like"/>
    <property type="match status" value="1"/>
</dbReference>
<dbReference type="Pfam" id="PF07738">
    <property type="entry name" value="Sad1_UNC"/>
    <property type="match status" value="2"/>
</dbReference>
<feature type="region of interest" description="Disordered" evidence="6">
    <location>
        <begin position="1"/>
        <end position="50"/>
    </location>
</feature>
<dbReference type="PROSITE" id="PS51469">
    <property type="entry name" value="SUN"/>
    <property type="match status" value="1"/>
</dbReference>
<evidence type="ECO:0000256" key="6">
    <source>
        <dbReference type="SAM" id="MobiDB-lite"/>
    </source>
</evidence>
<feature type="coiled-coil region" evidence="5">
    <location>
        <begin position="589"/>
        <end position="644"/>
    </location>
</feature>
<dbReference type="Proteomes" id="UP001149813">
    <property type="component" value="Unassembled WGS sequence"/>
</dbReference>
<feature type="compositionally biased region" description="Low complexity" evidence="6">
    <location>
        <begin position="285"/>
        <end position="294"/>
    </location>
</feature>
<sequence length="987" mass="105058">MGIRYNQDTDDRFGNGLHNAAGRDRYGHTSNMTGPPPSYNPYPKQPEDEHHDQNLWEANSHRQPLGSTSGPNWLKKITEKSDAGYVDQTLSRQNYRADQLDSTGHYLRGNAGGGAASGRAPGNRTGSVYNSAGAYGNGATTGSTYGANAASLAADADFDNEDRIGGRVGGPLYANNPESHARGLSGTTHGGGNRYGSSVAGAQRQPLYASQNQPQARSTNFSHADPYNRVGEDAPAASHNSLFAKPARASNYASNPYGEPSFAEGGEADMDLDLDFSPVPRPRPRSSMSQYQSRLPMTTPRRLSFEAVPGFGNGNGNGIGVSTAKKSLRTPYTARIKGPGAFPATAQRFSQRKKMNGASDDEAASPTATRNGAASRSGDLLGAHRYLNAGPTASSHRGWGEYGPSAAASALGAGNVGASVRTFSDSFISNSSDTADAAHDNPTLLRRLLRNICAGWGDSRKSRVAFVLMVLYFVVKESLTFMATIALSLLVGAARSPVRMLVALTVVAVAVTLASQHARPFSLDIGSFIKSRIFPFSFSSSRSDSGMRPVPLSSEEIVQLGGTGSVVVERLQQIDHSISQLYAVVDALKLHHNDDAAEARDALQRLQAERLALVDNARGDKQRIDQLEREYTRFKHEMDRALGDAAGAREMQKLKQRVDTLDKKAAGGGGGGGFLGMGSKSLSASAVRKIVSDEIRVQRDKLRSLHDPEWLTSDGDSAMASVAHMIDSALARFAKDRLAKTDFALLSAGARVIPGLTSPTFEPAVRGVGQWLWRAAGFISSMPPSTALDPATHIGECWPMQGSSGQIAVHLASAVDITEFALEHLPKSMAIDWRSAPRSVEVWGYVIPPENAAGGSGGEDTLPKQPAAEAAATDDRVSPDDQHSLDASGDSPSDARTLPTSAISNPPFAASRSGSARGKLALLATHEYQPSDTQPVQIISTSPRIDGQHGDGTIRARTIILKVNSNWGHPDHTCIYRFRVHGLQPST</sequence>
<dbReference type="InterPro" id="IPR045119">
    <property type="entry name" value="SUN1-5"/>
</dbReference>
<evidence type="ECO:0000313" key="9">
    <source>
        <dbReference type="Proteomes" id="UP001149813"/>
    </source>
</evidence>
<evidence type="ECO:0000256" key="4">
    <source>
        <dbReference type="ARBA" id="ARBA00023136"/>
    </source>
</evidence>
<dbReference type="PANTHER" id="PTHR12911">
    <property type="entry name" value="SAD1/UNC-84-LIKE PROTEIN-RELATED"/>
    <property type="match status" value="1"/>
</dbReference>
<dbReference type="OrthoDB" id="342281at2759"/>
<evidence type="ECO:0000256" key="5">
    <source>
        <dbReference type="SAM" id="Coils"/>
    </source>
</evidence>
<dbReference type="AlphaFoldDB" id="A0A9W7Y019"/>
<feature type="region of interest" description="Disordered" evidence="6">
    <location>
        <begin position="168"/>
        <end position="234"/>
    </location>
</feature>
<protein>
    <recommendedName>
        <fullName evidence="7">SUN domain-containing protein</fullName>
    </recommendedName>
</protein>
<evidence type="ECO:0000256" key="3">
    <source>
        <dbReference type="ARBA" id="ARBA00022989"/>
    </source>
</evidence>
<evidence type="ECO:0000259" key="7">
    <source>
        <dbReference type="PROSITE" id="PS51469"/>
    </source>
</evidence>
<feature type="compositionally biased region" description="Basic and acidic residues" evidence="6">
    <location>
        <begin position="873"/>
        <end position="884"/>
    </location>
</feature>
<keyword evidence="2" id="KW-0812">Transmembrane</keyword>
<feature type="compositionally biased region" description="Polar residues" evidence="6">
    <location>
        <begin position="208"/>
        <end position="222"/>
    </location>
</feature>
<evidence type="ECO:0000256" key="2">
    <source>
        <dbReference type="ARBA" id="ARBA00022692"/>
    </source>
</evidence>
<dbReference type="GO" id="GO:0034993">
    <property type="term" value="C:meiotic nuclear membrane microtubule tethering complex"/>
    <property type="evidence" value="ECO:0007669"/>
    <property type="project" value="TreeGrafter"/>
</dbReference>
<name>A0A9W7Y019_9FUNG</name>
<dbReference type="InterPro" id="IPR012919">
    <property type="entry name" value="SUN_dom"/>
</dbReference>
<feature type="compositionally biased region" description="Pro residues" evidence="6">
    <location>
        <begin position="34"/>
        <end position="44"/>
    </location>
</feature>
<feature type="region of interest" description="Disordered" evidence="6">
    <location>
        <begin position="255"/>
        <end position="297"/>
    </location>
</feature>
<gene>
    <name evidence="8" type="ORF">LPJ53_001443</name>
</gene>
<accession>A0A9W7Y019</accession>